<protein>
    <submittedName>
        <fullName evidence="2">Uncharacterized protein</fullName>
    </submittedName>
</protein>
<keyword evidence="3" id="KW-1185">Reference proteome</keyword>
<dbReference type="EMBL" id="KZ107838">
    <property type="protein sequence ID" value="OSS53892.1"/>
    <property type="molecule type" value="Genomic_DNA"/>
</dbReference>
<accession>A0A1Y2MD12</accession>
<gene>
    <name evidence="2" type="ORF">B5807_01347</name>
</gene>
<evidence type="ECO:0000256" key="1">
    <source>
        <dbReference type="SAM" id="Phobius"/>
    </source>
</evidence>
<keyword evidence="1" id="KW-0812">Transmembrane</keyword>
<dbReference type="InParanoid" id="A0A1Y2MD12"/>
<keyword evidence="1" id="KW-1133">Transmembrane helix</keyword>
<keyword evidence="1" id="KW-0472">Membrane</keyword>
<evidence type="ECO:0000313" key="3">
    <source>
        <dbReference type="Proteomes" id="UP000193240"/>
    </source>
</evidence>
<organism evidence="2 3">
    <name type="scientific">Epicoccum nigrum</name>
    <name type="common">Soil fungus</name>
    <name type="synonym">Epicoccum purpurascens</name>
    <dbReference type="NCBI Taxonomy" id="105696"/>
    <lineage>
        <taxon>Eukaryota</taxon>
        <taxon>Fungi</taxon>
        <taxon>Dikarya</taxon>
        <taxon>Ascomycota</taxon>
        <taxon>Pezizomycotina</taxon>
        <taxon>Dothideomycetes</taxon>
        <taxon>Pleosporomycetidae</taxon>
        <taxon>Pleosporales</taxon>
        <taxon>Pleosporineae</taxon>
        <taxon>Didymellaceae</taxon>
        <taxon>Epicoccum</taxon>
    </lineage>
</organism>
<proteinExistence type="predicted"/>
<evidence type="ECO:0000313" key="2">
    <source>
        <dbReference type="EMBL" id="OSS53892.1"/>
    </source>
</evidence>
<reference evidence="2 3" key="1">
    <citation type="journal article" date="2017" name="Genome Announc.">
        <title>Genome sequence of the saprophytic ascomycete Epicoccum nigrum ICMP 19927 strain isolated from New Zealand.</title>
        <authorList>
            <person name="Fokin M."/>
            <person name="Fleetwood D."/>
            <person name="Weir B.S."/>
            <person name="Villas-Boas S.G."/>
        </authorList>
    </citation>
    <scope>NUCLEOTIDE SEQUENCE [LARGE SCALE GENOMIC DNA]</scope>
    <source>
        <strain evidence="2 3">ICMP 19927</strain>
    </source>
</reference>
<dbReference type="AlphaFoldDB" id="A0A1Y2MD12"/>
<dbReference type="Proteomes" id="UP000193240">
    <property type="component" value="Unassembled WGS sequence"/>
</dbReference>
<name>A0A1Y2MD12_EPING</name>
<feature type="transmembrane region" description="Helical" evidence="1">
    <location>
        <begin position="370"/>
        <end position="391"/>
    </location>
</feature>
<sequence length="472" mass="52994">MRLLKERKSAVDVWGTRNVLPEYGRTDQKTTWEEPLPQAPLPTPTEIEIEPEYPLGETDTLETPGTTIDLSTAGSVSIYSTQTVAGFPMLPPESFGKRAFSMENPTPAPTPATFKYDDEHLVRYKHYRINDDTTLVEIRKEPQGLWNGIWDLKDGKWSMNMDAVLETAYETLIMPNTQLVESPCTYSDRRGQNSPLDGENAPTGSCYYHMNHDLAQNNTKMEQRRVFYMLLWQGLGPETNANFNASLYNSSIDHVIDELEGEYTSHSGSLKAIGLFDYVGAPLPIDEIALTRPDLVKQGERANTQLAYLQAAQLRQSMLQTFSSYAIKLMYNNGRDFVGPDGGRLKKENGNVTAFVPGTVITSNVIPASIPIALFCLWAFISSGLCLVYGFRRRWTAILDGHTVFRLGVELKDTYKAKLQQYSTLTEIEECVALHEVPGFVGDIDHSNPEGMIGLVDGQTDEVFARKKKFYR</sequence>